<organism evidence="1 2">
    <name type="scientific">Granulicella pectinivorans</name>
    <dbReference type="NCBI Taxonomy" id="474950"/>
    <lineage>
        <taxon>Bacteria</taxon>
        <taxon>Pseudomonadati</taxon>
        <taxon>Acidobacteriota</taxon>
        <taxon>Terriglobia</taxon>
        <taxon>Terriglobales</taxon>
        <taxon>Acidobacteriaceae</taxon>
        <taxon>Granulicella</taxon>
    </lineage>
</organism>
<evidence type="ECO:0000313" key="2">
    <source>
        <dbReference type="Proteomes" id="UP000199024"/>
    </source>
</evidence>
<dbReference type="Proteomes" id="UP000199024">
    <property type="component" value="Unassembled WGS sequence"/>
</dbReference>
<dbReference type="RefSeq" id="WP_089838588.1">
    <property type="nucleotide sequence ID" value="NZ_FOZL01000001.1"/>
</dbReference>
<dbReference type="InterPro" id="IPR009078">
    <property type="entry name" value="Ferritin-like_SF"/>
</dbReference>
<dbReference type="OrthoDB" id="9795056at2"/>
<dbReference type="STRING" id="474950.SAMN05421771_1819"/>
<dbReference type="SUPFAM" id="SSF47240">
    <property type="entry name" value="Ferritin-like"/>
    <property type="match status" value="1"/>
</dbReference>
<dbReference type="InterPro" id="IPR012347">
    <property type="entry name" value="Ferritin-like"/>
</dbReference>
<sequence length="173" mass="19019">MKIFSANIEDFRTLYTTHLEKALDMERKIVKALPKMVEHASDIDLSVALQNHLEETKIHVSKVQGLLERNTGEVKTSTCKVIDALATSAADTITDVTDPSVLDIALIAGAQEVEHHEIAVYGTLKAWARLLGLSNDVSILESIEADEIKADRLLTALSTRVNREADVAVPAYR</sequence>
<proteinExistence type="predicted"/>
<dbReference type="InterPro" id="IPR047114">
    <property type="entry name" value="YciF"/>
</dbReference>
<reference evidence="1 2" key="1">
    <citation type="submission" date="2016-10" db="EMBL/GenBank/DDBJ databases">
        <authorList>
            <person name="de Groot N.N."/>
        </authorList>
    </citation>
    <scope>NUCLEOTIDE SEQUENCE [LARGE SCALE GENOMIC DNA]</scope>
    <source>
        <strain evidence="1 2">DSM 21001</strain>
    </source>
</reference>
<evidence type="ECO:0000313" key="1">
    <source>
        <dbReference type="EMBL" id="SFS10601.1"/>
    </source>
</evidence>
<gene>
    <name evidence="1" type="ORF">SAMN05421771_1819</name>
</gene>
<keyword evidence="2" id="KW-1185">Reference proteome</keyword>
<dbReference type="PANTHER" id="PTHR30565">
    <property type="entry name" value="PROTEIN YCIF"/>
    <property type="match status" value="1"/>
</dbReference>
<accession>A0A1I6M4J6</accession>
<name>A0A1I6M4J6_9BACT</name>
<dbReference type="PANTHER" id="PTHR30565:SF9">
    <property type="entry name" value="PROTEIN YCIF"/>
    <property type="match status" value="1"/>
</dbReference>
<dbReference type="Pfam" id="PF05974">
    <property type="entry name" value="DUF892"/>
    <property type="match status" value="1"/>
</dbReference>
<dbReference type="AlphaFoldDB" id="A0A1I6M4J6"/>
<protein>
    <submittedName>
        <fullName evidence="1">Ferritin-like metal-binding protein YciE</fullName>
    </submittedName>
</protein>
<dbReference type="Gene3D" id="1.20.1260.10">
    <property type="match status" value="1"/>
</dbReference>
<dbReference type="InterPro" id="IPR010287">
    <property type="entry name" value="DUF892_YciF-like"/>
</dbReference>
<dbReference type="EMBL" id="FOZL01000001">
    <property type="protein sequence ID" value="SFS10601.1"/>
    <property type="molecule type" value="Genomic_DNA"/>
</dbReference>